<dbReference type="InterPro" id="IPR016166">
    <property type="entry name" value="FAD-bd_PCMH"/>
</dbReference>
<dbReference type="HOGENOM" id="CLU_275700_0_0_1"/>
<dbReference type="Gene3D" id="3.40.50.12780">
    <property type="entry name" value="N-terminal domain of ligase-like"/>
    <property type="match status" value="1"/>
</dbReference>
<comment type="catalytic activity">
    <reaction evidence="6">
        <text>a long-chain fatty acid + ATP + CoA = a long-chain fatty acyl-CoA + AMP + diphosphate</text>
        <dbReference type="Rhea" id="RHEA:15421"/>
        <dbReference type="ChEBI" id="CHEBI:30616"/>
        <dbReference type="ChEBI" id="CHEBI:33019"/>
        <dbReference type="ChEBI" id="CHEBI:57287"/>
        <dbReference type="ChEBI" id="CHEBI:57560"/>
        <dbReference type="ChEBI" id="CHEBI:83139"/>
        <dbReference type="ChEBI" id="CHEBI:456215"/>
        <dbReference type="EC" id="6.2.1.3"/>
    </reaction>
</comment>
<sequence length="1157" mass="124754">MRFLSKVSAPASILGLAITAAFILAPNFSHWDRPFCTCTNGDSCWPSDLQWQDLNASVGGRLIAPVPPASVCHDPNYDEAKCAAIREEWVWPEIHESWPGGIQSPYWQNSSCDPFGPANSSCTLGHSVSYAINVTSGEDVVQGLSFARKHSLRLAIKNTGHDYMGKSTGKGALALWTSSLRSIEVLHLASETYTGPAIRMGAGVRGLEAYTAAASKGLRVVGGFCPTVGVTGGYTQGGGHGPLSSQYGLGADQVLEWEVITPSGEHVVATPLRHSDLYWALSGGGPGTYAVVLSLTVRAYPDGSIGGATLAFSTTGVAKDDFWDFFKSWQDLLPSLTSAGGTAGYAVTKDAFFIAPITLPGWTKQQVSGLISPLVDTLDGLDVQYTLEVTSTPTFSEHYSKHGGPLPQGPYTIHHLFGGRMIPRSAVEKNSAALVGAFRSILEDTDAFLGFVALDVKEAPSWKPVADNAVLPAWRDTLITVLAQSTWNFSAPRADGQRRADEITDVVVPKLRELTLGSGTYMNEGDFQLKTWKEDFYGVNYPRLQAIKSKYDPEGLLFGPTGVSSDTWSINEQGRLCKGWADGLRSTGLVRVAMLRAWATLTARAGQAQQLARGPQWLSIAHGASSQSMVFVTAYEALGLPGLEHSLESTGAKAVFVDHHLCPKVTSALTTKSLPRLEVIVYNDQSSGTFDSDAEWIKDLLELKKTRPQLQILSFSQLCQVGRSNMSDPVQPSREDLCAIYYTSGSTGIPKGVPVKHKAVVAAVTGLDSVIGDYLSPSDSFLAYLPLAHVLEFAFESSCLFWGVRMGYGGARTLFDRVTPAGIFEVGDLRAFQPSFMIGVPAIWERVKKAILASVENASFIDRLAFWSWLKAKKVWAAAGLPGIGGLNGVISSTASKVVGSRLRFAMSGGGPIAESTQDFLTMVMAPLVSGYGLTESMAMGGLMDPRQWRPGSMSIPASIEIKLVDYSEAGYLTSNDPSQGEIWIRGDSVMEGYYDDEDDSKSAVAPGGWLRTGDIGQWEPTCSGDDFHFRIIDRKKNLVKTLNGEYIALEKLESIYRSSKLVADICIHASPHRAKPTAIVIPSPPALKEMVERRSLNTECGISALTRHPLVLQDSLLQLKQIAEEAGLASIEVVEAVVLVDDAEWTPQNVSAIIQN</sequence>
<evidence type="ECO:0000313" key="8">
    <source>
        <dbReference type="EMBL" id="EXF85215.1"/>
    </source>
</evidence>
<accession>A0A010R936</accession>
<name>A0A010R936_9PEZI</name>
<comment type="similarity">
    <text evidence="2">Belongs to the ATP-dependent AMP-binding enzyme family.</text>
</comment>
<dbReference type="InterPro" id="IPR020845">
    <property type="entry name" value="AMP-binding_CS"/>
</dbReference>
<dbReference type="SUPFAM" id="SSF56176">
    <property type="entry name" value="FAD-binding/transporter-associated domain-like"/>
    <property type="match status" value="1"/>
</dbReference>
<comment type="similarity">
    <text evidence="1">Belongs to the oxygen-dependent FAD-linked oxidoreductase family.</text>
</comment>
<evidence type="ECO:0000256" key="4">
    <source>
        <dbReference type="ARBA" id="ARBA00022741"/>
    </source>
</evidence>
<gene>
    <name evidence="8" type="ORF">CFIO01_03286</name>
</gene>
<dbReference type="GO" id="GO:0016491">
    <property type="term" value="F:oxidoreductase activity"/>
    <property type="evidence" value="ECO:0007669"/>
    <property type="project" value="InterPro"/>
</dbReference>
<dbReference type="OrthoDB" id="9983560at2759"/>
<dbReference type="GO" id="GO:0035336">
    <property type="term" value="P:long-chain fatty-acyl-CoA metabolic process"/>
    <property type="evidence" value="ECO:0007669"/>
    <property type="project" value="TreeGrafter"/>
</dbReference>
<dbReference type="Pfam" id="PF00501">
    <property type="entry name" value="AMP-binding"/>
    <property type="match status" value="1"/>
</dbReference>
<dbReference type="eggNOG" id="KOG1180">
    <property type="taxonomic scope" value="Eukaryota"/>
</dbReference>
<dbReference type="Pfam" id="PF01565">
    <property type="entry name" value="FAD_binding_4"/>
    <property type="match status" value="1"/>
</dbReference>
<dbReference type="GO" id="GO:0071949">
    <property type="term" value="F:FAD binding"/>
    <property type="evidence" value="ECO:0007669"/>
    <property type="project" value="InterPro"/>
</dbReference>
<organism evidence="8 9">
    <name type="scientific">Colletotrichum fioriniae PJ7</name>
    <dbReference type="NCBI Taxonomy" id="1445577"/>
    <lineage>
        <taxon>Eukaryota</taxon>
        <taxon>Fungi</taxon>
        <taxon>Dikarya</taxon>
        <taxon>Ascomycota</taxon>
        <taxon>Pezizomycotina</taxon>
        <taxon>Sordariomycetes</taxon>
        <taxon>Hypocreomycetidae</taxon>
        <taxon>Glomerellales</taxon>
        <taxon>Glomerellaceae</taxon>
        <taxon>Colletotrichum</taxon>
        <taxon>Colletotrichum acutatum species complex</taxon>
    </lineage>
</organism>
<evidence type="ECO:0000256" key="2">
    <source>
        <dbReference type="ARBA" id="ARBA00006432"/>
    </source>
</evidence>
<dbReference type="GO" id="GO:0005524">
    <property type="term" value="F:ATP binding"/>
    <property type="evidence" value="ECO:0007669"/>
    <property type="project" value="UniProtKB-KW"/>
</dbReference>
<dbReference type="InterPro" id="IPR000873">
    <property type="entry name" value="AMP-dep_synth/lig_dom"/>
</dbReference>
<dbReference type="PANTHER" id="PTHR43272:SF83">
    <property type="entry name" value="ACYL-COA SYNTHETASE LONG-CHAIN, ISOFORM J"/>
    <property type="match status" value="1"/>
</dbReference>
<dbReference type="PROSITE" id="PS51387">
    <property type="entry name" value="FAD_PCMH"/>
    <property type="match status" value="1"/>
</dbReference>
<dbReference type="PANTHER" id="PTHR43272">
    <property type="entry name" value="LONG-CHAIN-FATTY-ACID--COA LIGASE"/>
    <property type="match status" value="1"/>
</dbReference>
<dbReference type="Pfam" id="PF08031">
    <property type="entry name" value="BBE"/>
    <property type="match status" value="1"/>
</dbReference>
<dbReference type="SUPFAM" id="SSF56801">
    <property type="entry name" value="Acetyl-CoA synthetase-like"/>
    <property type="match status" value="1"/>
</dbReference>
<dbReference type="GO" id="GO:0005811">
    <property type="term" value="C:lipid droplet"/>
    <property type="evidence" value="ECO:0007669"/>
    <property type="project" value="TreeGrafter"/>
</dbReference>
<dbReference type="GO" id="GO:0004467">
    <property type="term" value="F:long-chain fatty acid-CoA ligase activity"/>
    <property type="evidence" value="ECO:0007669"/>
    <property type="project" value="UniProtKB-EC"/>
</dbReference>
<dbReference type="InterPro" id="IPR042099">
    <property type="entry name" value="ANL_N_sf"/>
</dbReference>
<keyword evidence="4" id="KW-0547">Nucleotide-binding</keyword>
<keyword evidence="9" id="KW-1185">Reference proteome</keyword>
<dbReference type="InterPro" id="IPR006094">
    <property type="entry name" value="Oxid_FAD_bind_N"/>
</dbReference>
<comment type="caution">
    <text evidence="8">The sequence shown here is derived from an EMBL/GenBank/DDBJ whole genome shotgun (WGS) entry which is preliminary data.</text>
</comment>
<protein>
    <submittedName>
        <fullName evidence="8">Long-chain-fatty-acid-CoA ligase</fullName>
    </submittedName>
</protein>
<dbReference type="Gene3D" id="3.30.465.10">
    <property type="match status" value="2"/>
</dbReference>
<dbReference type="GO" id="GO:0005886">
    <property type="term" value="C:plasma membrane"/>
    <property type="evidence" value="ECO:0007669"/>
    <property type="project" value="TreeGrafter"/>
</dbReference>
<proteinExistence type="inferred from homology"/>
<feature type="domain" description="FAD-binding PCMH-type" evidence="7">
    <location>
        <begin position="123"/>
        <end position="302"/>
    </location>
</feature>
<dbReference type="InterPro" id="IPR036318">
    <property type="entry name" value="FAD-bd_PCMH-like_sf"/>
</dbReference>
<evidence type="ECO:0000256" key="3">
    <source>
        <dbReference type="ARBA" id="ARBA00022598"/>
    </source>
</evidence>
<dbReference type="AlphaFoldDB" id="A0A010R936"/>
<evidence type="ECO:0000256" key="6">
    <source>
        <dbReference type="ARBA" id="ARBA00036813"/>
    </source>
</evidence>
<dbReference type="STRING" id="1445577.A0A010R936"/>
<dbReference type="EMBL" id="JARH01000118">
    <property type="protein sequence ID" value="EXF85215.1"/>
    <property type="molecule type" value="Genomic_DNA"/>
</dbReference>
<evidence type="ECO:0000259" key="7">
    <source>
        <dbReference type="PROSITE" id="PS51387"/>
    </source>
</evidence>
<dbReference type="GO" id="GO:0005783">
    <property type="term" value="C:endoplasmic reticulum"/>
    <property type="evidence" value="ECO:0007669"/>
    <property type="project" value="TreeGrafter"/>
</dbReference>
<evidence type="ECO:0000256" key="5">
    <source>
        <dbReference type="ARBA" id="ARBA00022840"/>
    </source>
</evidence>
<dbReference type="KEGG" id="cfj:CFIO01_03286"/>
<evidence type="ECO:0000313" key="9">
    <source>
        <dbReference type="Proteomes" id="UP000020467"/>
    </source>
</evidence>
<dbReference type="PROSITE" id="PS00455">
    <property type="entry name" value="AMP_BINDING"/>
    <property type="match status" value="1"/>
</dbReference>
<dbReference type="InterPro" id="IPR012951">
    <property type="entry name" value="BBE"/>
</dbReference>
<keyword evidence="3 8" id="KW-0436">Ligase</keyword>
<keyword evidence="5" id="KW-0067">ATP-binding</keyword>
<reference evidence="8 9" key="1">
    <citation type="submission" date="2014-02" db="EMBL/GenBank/DDBJ databases">
        <title>The genome sequence of Colletotrichum fioriniae PJ7.</title>
        <authorList>
            <person name="Baroncelli R."/>
            <person name="Thon M.R."/>
        </authorList>
    </citation>
    <scope>NUCLEOTIDE SEQUENCE [LARGE SCALE GENOMIC DNA]</scope>
    <source>
        <strain evidence="8 9">PJ7</strain>
    </source>
</reference>
<evidence type="ECO:0000256" key="1">
    <source>
        <dbReference type="ARBA" id="ARBA00005466"/>
    </source>
</evidence>
<dbReference type="InterPro" id="IPR016169">
    <property type="entry name" value="FAD-bd_PCMH_sub2"/>
</dbReference>
<dbReference type="Proteomes" id="UP000020467">
    <property type="component" value="Unassembled WGS sequence"/>
</dbReference>